<dbReference type="Gene3D" id="3.40.50.300">
    <property type="entry name" value="P-loop containing nucleotide triphosphate hydrolases"/>
    <property type="match status" value="2"/>
</dbReference>
<dbReference type="HOGENOM" id="CLU_598020_0_0_2"/>
<dbReference type="InParanoid" id="D7DQQ5"/>
<dbReference type="InterPro" id="IPR051162">
    <property type="entry name" value="T4SS_component"/>
</dbReference>
<reference evidence="1 2" key="1">
    <citation type="submission" date="2010-05" db="EMBL/GenBank/DDBJ databases">
        <title>Complete sequence of Methanococcus voltae A3.</title>
        <authorList>
            <consortium name="US DOE Joint Genome Institute"/>
            <person name="Lucas S."/>
            <person name="Copeland A."/>
            <person name="Lapidus A."/>
            <person name="Cheng J.-F."/>
            <person name="Bruce D."/>
            <person name="Goodwin L."/>
            <person name="Pitluck S."/>
            <person name="Lowry S."/>
            <person name="Clum A."/>
            <person name="Land M."/>
            <person name="Hauser L."/>
            <person name="Kyrpides N."/>
            <person name="Mikhailova N."/>
            <person name="Whitman W.B."/>
            <person name="Woyke T."/>
        </authorList>
    </citation>
    <scope>NUCLEOTIDE SEQUENCE [LARGE SCALE GENOMIC DNA]</scope>
    <source>
        <strain evidence="2">ATCC BAA-1334 / A3</strain>
    </source>
</reference>
<dbReference type="Proteomes" id="UP000007722">
    <property type="component" value="Chromosome"/>
</dbReference>
<dbReference type="PANTHER" id="PTHR30121:SF6">
    <property type="entry name" value="SLR6007 PROTEIN"/>
    <property type="match status" value="1"/>
</dbReference>
<evidence type="ECO:0000313" key="2">
    <source>
        <dbReference type="Proteomes" id="UP000007722"/>
    </source>
</evidence>
<dbReference type="EMBL" id="CP002057">
    <property type="protein sequence ID" value="ADI37182.1"/>
    <property type="molecule type" value="Genomic_DNA"/>
</dbReference>
<accession>D7DQQ5</accession>
<keyword evidence="2" id="KW-1185">Reference proteome</keyword>
<evidence type="ECO:0000313" key="1">
    <source>
        <dbReference type="EMBL" id="ADI37182.1"/>
    </source>
</evidence>
<dbReference type="STRING" id="456320.Mvol_1527"/>
<dbReference type="InterPro" id="IPR027417">
    <property type="entry name" value="P-loop_NTPase"/>
</dbReference>
<protein>
    <submittedName>
        <fullName evidence="1">Uncharacterized protein</fullName>
    </submittedName>
</protein>
<gene>
    <name evidence="1" type="ordered locus">Mvol_1527</name>
</gene>
<dbReference type="SUPFAM" id="SSF52540">
    <property type="entry name" value="P-loop containing nucleoside triphosphate hydrolases"/>
    <property type="match status" value="1"/>
</dbReference>
<dbReference type="KEGG" id="mvo:Mvol_1527"/>
<organism evidence="1 2">
    <name type="scientific">Methanococcus voltae (strain ATCC BAA-1334 / A3)</name>
    <dbReference type="NCBI Taxonomy" id="456320"/>
    <lineage>
        <taxon>Archaea</taxon>
        <taxon>Methanobacteriati</taxon>
        <taxon>Methanobacteriota</taxon>
        <taxon>Methanomada group</taxon>
        <taxon>Methanococci</taxon>
        <taxon>Methanococcales</taxon>
        <taxon>Methanococcaceae</taxon>
        <taxon>Methanococcus</taxon>
    </lineage>
</organism>
<dbReference type="AlphaFoldDB" id="D7DQQ5"/>
<name>D7DQQ5_METV3</name>
<proteinExistence type="predicted"/>
<sequence length="443" mass="51568">MFMGLGRADTSKKRDKTKRHVKMSVGEANHMIFLGKSGYGKTTLMRGLVEEINIAHNMAKIPAMIIVLEKKTDHTKAEKIHEIYNTETEKSSDNKIYKKYGEWVWNYIENYIQMQNQYKEHLGMMGDFAFGVPNIIGKFYKYDDKNTFLGRQGLQPYVFPTRRFVFRPRRRKEYISMDNGWHMCKVFDGKIPYDKIPFSLLSALSNLGDQAIYAQRLKNIWEVQGIKDPDIVKGIALEYENNKSNPSATYLRIAETMYQIKNDKLFSKKDTLFTNLSTDAINVIDFSSNSDLTHEEECLIFKFLVMYAINYASQTRTPIYFVVDEVQNMLTDKNGQWAVDKILREGRSMGINLITATQYMYGLPQSLLMGASHVGIIGRLASHTDWKVLNKLIDDFEDSVEPPDPVSTYTQYEDFKKKMKFKGWFSWDKSYTDRIEFRQPQSL</sequence>
<dbReference type="eggNOG" id="arCOG05104">
    <property type="taxonomic scope" value="Archaea"/>
</dbReference>
<dbReference type="PANTHER" id="PTHR30121">
    <property type="entry name" value="UNCHARACTERIZED PROTEIN YJGR-RELATED"/>
    <property type="match status" value="1"/>
</dbReference>